<dbReference type="InterPro" id="IPR051783">
    <property type="entry name" value="NAD(P)-dependent_oxidoreduct"/>
</dbReference>
<reference evidence="3 4" key="1">
    <citation type="submission" date="2018-12" db="EMBL/GenBank/DDBJ databases">
        <title>First genome draft of Desulfovibrio legallis sp. nov.</title>
        <authorList>
            <person name="Ben Dhia O."/>
            <person name="Najjari A."/>
            <person name="Ferjani R."/>
            <person name="Fhoula I."/>
            <person name="Fardeau M.-L."/>
            <person name="Boudabbous A."/>
            <person name="Ouzari H.I."/>
        </authorList>
    </citation>
    <scope>NUCLEOTIDE SEQUENCE [LARGE SCALE GENOMIC DNA]</scope>
    <source>
        <strain evidence="3 4">H1T</strain>
    </source>
</reference>
<organism evidence="3 4">
    <name type="scientific">Desulfovibrio legallii</name>
    <dbReference type="NCBI Taxonomy" id="571438"/>
    <lineage>
        <taxon>Bacteria</taxon>
        <taxon>Pseudomonadati</taxon>
        <taxon>Thermodesulfobacteriota</taxon>
        <taxon>Desulfovibrionia</taxon>
        <taxon>Desulfovibrionales</taxon>
        <taxon>Desulfovibrionaceae</taxon>
        <taxon>Desulfovibrio</taxon>
    </lineage>
</organism>
<feature type="compositionally biased region" description="Low complexity" evidence="1">
    <location>
        <begin position="1"/>
        <end position="15"/>
    </location>
</feature>
<comment type="caution">
    <text evidence="3">The sequence shown here is derived from an EMBL/GenBank/DDBJ whole genome shotgun (WGS) entry which is preliminary data.</text>
</comment>
<accession>A0A6H3FCC6</accession>
<dbReference type="InterPro" id="IPR036291">
    <property type="entry name" value="NAD(P)-bd_dom_sf"/>
</dbReference>
<name>A0A6H3FCC6_9BACT</name>
<evidence type="ECO:0000256" key="1">
    <source>
        <dbReference type="SAM" id="MobiDB-lite"/>
    </source>
</evidence>
<proteinExistence type="predicted"/>
<protein>
    <submittedName>
        <fullName evidence="3">NAD-dependent epimerase/dehydratase family protein</fullName>
    </submittedName>
</protein>
<dbReference type="GO" id="GO:0004029">
    <property type="term" value="F:aldehyde dehydrogenase (NAD+) activity"/>
    <property type="evidence" value="ECO:0007669"/>
    <property type="project" value="TreeGrafter"/>
</dbReference>
<dbReference type="InterPro" id="IPR001509">
    <property type="entry name" value="Epimerase_deHydtase"/>
</dbReference>
<evidence type="ECO:0000313" key="4">
    <source>
        <dbReference type="Proteomes" id="UP000292919"/>
    </source>
</evidence>
<dbReference type="PANTHER" id="PTHR48079:SF6">
    <property type="entry name" value="NAD(P)-BINDING DOMAIN-CONTAINING PROTEIN-RELATED"/>
    <property type="match status" value="1"/>
</dbReference>
<evidence type="ECO:0000313" key="3">
    <source>
        <dbReference type="EMBL" id="TBH80794.1"/>
    </source>
</evidence>
<sequence>MTPSPSTPQSAPPVSESRREAAGHASPATASADPSAVAAPEAAGAGLSGKNVLLTGGTGFVGRHLLPQLLAAGARVTCLVRATSRTDRLPQGVATAQADLATGAGLAAALKGQDVCIHMAAMLFGLGWQDYLRANALAARTLAQTCTALGDAGPARVVLVSSLAATGPCATAPGVADATPPAPVSAYGWSKLLAEQILGRALGERLVTLRPPIIYGSGDKGLLPVFQGVRRGLAVSPGAGRDFPVSAVHAEDMAQAVLCACKPQARGVYHLSDGGVYTMGGFCQVMGAAVRAVTGRPKGPVRILRLPLPVMALTAGGCSALACCADALLARWPRSLGGGRLKRAPNWNLDKYREARQVGWLCDNSRLCRELGFAPQVGLEAGMQEAAEGYHREGRL</sequence>
<dbReference type="PANTHER" id="PTHR48079">
    <property type="entry name" value="PROTEIN YEEZ"/>
    <property type="match status" value="1"/>
</dbReference>
<dbReference type="Gene3D" id="3.40.50.720">
    <property type="entry name" value="NAD(P)-binding Rossmann-like Domain"/>
    <property type="match status" value="1"/>
</dbReference>
<gene>
    <name evidence="3" type="ORF">EB812_04210</name>
</gene>
<evidence type="ECO:0000259" key="2">
    <source>
        <dbReference type="Pfam" id="PF01370"/>
    </source>
</evidence>
<dbReference type="GO" id="GO:0005737">
    <property type="term" value="C:cytoplasm"/>
    <property type="evidence" value="ECO:0007669"/>
    <property type="project" value="TreeGrafter"/>
</dbReference>
<feature type="compositionally biased region" description="Low complexity" evidence="1">
    <location>
        <begin position="23"/>
        <end position="37"/>
    </location>
</feature>
<feature type="domain" description="NAD-dependent epimerase/dehydratase" evidence="2">
    <location>
        <begin position="52"/>
        <end position="263"/>
    </location>
</feature>
<feature type="region of interest" description="Disordered" evidence="1">
    <location>
        <begin position="1"/>
        <end position="37"/>
    </location>
</feature>
<dbReference type="Proteomes" id="UP000292919">
    <property type="component" value="Unassembled WGS sequence"/>
</dbReference>
<dbReference type="Pfam" id="PF01370">
    <property type="entry name" value="Epimerase"/>
    <property type="match status" value="1"/>
</dbReference>
<keyword evidence="4" id="KW-1185">Reference proteome</keyword>
<dbReference type="EMBL" id="SIXC01000004">
    <property type="protein sequence ID" value="TBH80794.1"/>
    <property type="molecule type" value="Genomic_DNA"/>
</dbReference>
<dbReference type="RefSeq" id="WP_130957865.1">
    <property type="nucleotide sequence ID" value="NZ_JBHSHA010000019.1"/>
</dbReference>
<dbReference type="SUPFAM" id="SSF51735">
    <property type="entry name" value="NAD(P)-binding Rossmann-fold domains"/>
    <property type="match status" value="1"/>
</dbReference>
<dbReference type="AlphaFoldDB" id="A0A6H3FCC6"/>